<dbReference type="VEuPathDB" id="FungiDB:GGTG_13361"/>
<accession>J3PIN2</accession>
<reference evidence="4" key="1">
    <citation type="submission" date="2010-07" db="EMBL/GenBank/DDBJ databases">
        <title>The genome sequence of Gaeumannomyces graminis var. tritici strain R3-111a-1.</title>
        <authorList>
            <consortium name="The Broad Institute Genome Sequencing Platform"/>
            <person name="Ma L.-J."/>
            <person name="Dead R."/>
            <person name="Young S."/>
            <person name="Zeng Q."/>
            <person name="Koehrsen M."/>
            <person name="Alvarado L."/>
            <person name="Berlin A."/>
            <person name="Chapman S.B."/>
            <person name="Chen Z."/>
            <person name="Freedman E."/>
            <person name="Gellesch M."/>
            <person name="Goldberg J."/>
            <person name="Griggs A."/>
            <person name="Gujja S."/>
            <person name="Heilman E.R."/>
            <person name="Heiman D."/>
            <person name="Hepburn T."/>
            <person name="Howarth C."/>
            <person name="Jen D."/>
            <person name="Larson L."/>
            <person name="Mehta T."/>
            <person name="Neiman D."/>
            <person name="Pearson M."/>
            <person name="Roberts A."/>
            <person name="Saif S."/>
            <person name="Shea T."/>
            <person name="Shenoy N."/>
            <person name="Sisk P."/>
            <person name="Stolte C."/>
            <person name="Sykes S."/>
            <person name="Walk T."/>
            <person name="White J."/>
            <person name="Yandava C."/>
            <person name="Haas B."/>
            <person name="Nusbaum C."/>
            <person name="Birren B."/>
        </authorList>
    </citation>
    <scope>NUCLEOTIDE SEQUENCE [LARGE SCALE GENOMIC DNA]</scope>
    <source>
        <strain evidence="4">R3-111a-1</strain>
    </source>
</reference>
<organism evidence="2">
    <name type="scientific">Gaeumannomyces tritici (strain R3-111a-1)</name>
    <name type="common">Wheat and barley take-all root rot fungus</name>
    <name type="synonym">Gaeumannomyces graminis var. tritici</name>
    <dbReference type="NCBI Taxonomy" id="644352"/>
    <lineage>
        <taxon>Eukaryota</taxon>
        <taxon>Fungi</taxon>
        <taxon>Dikarya</taxon>
        <taxon>Ascomycota</taxon>
        <taxon>Pezizomycotina</taxon>
        <taxon>Sordariomycetes</taxon>
        <taxon>Sordariomycetidae</taxon>
        <taxon>Magnaporthales</taxon>
        <taxon>Magnaporthaceae</taxon>
        <taxon>Gaeumannomyces</taxon>
    </lineage>
</organism>
<dbReference type="EMBL" id="GL385406">
    <property type="protein sequence ID" value="EJT69093.1"/>
    <property type="molecule type" value="Genomic_DNA"/>
</dbReference>
<dbReference type="Proteomes" id="UP000006039">
    <property type="component" value="Unassembled WGS sequence"/>
</dbReference>
<dbReference type="GeneID" id="20353819"/>
<dbReference type="EnsemblFungi" id="EJT69093">
    <property type="protein sequence ID" value="EJT69093"/>
    <property type="gene ID" value="GGTG_13361"/>
</dbReference>
<reference evidence="2" key="3">
    <citation type="submission" date="2010-09" db="EMBL/GenBank/DDBJ databases">
        <title>Annotation of Gaeumannomyces graminis var. tritici R3-111a-1.</title>
        <authorList>
            <consortium name="The Broad Institute Genome Sequencing Platform"/>
            <person name="Ma L.-J."/>
            <person name="Dead R."/>
            <person name="Young S.K."/>
            <person name="Zeng Q."/>
            <person name="Gargeya S."/>
            <person name="Fitzgerald M."/>
            <person name="Haas B."/>
            <person name="Abouelleil A."/>
            <person name="Alvarado L."/>
            <person name="Arachchi H.M."/>
            <person name="Berlin A."/>
            <person name="Brown A."/>
            <person name="Chapman S.B."/>
            <person name="Chen Z."/>
            <person name="Dunbar C."/>
            <person name="Freedman E."/>
            <person name="Gearin G."/>
            <person name="Gellesch M."/>
            <person name="Goldberg J."/>
            <person name="Griggs A."/>
            <person name="Gujja S."/>
            <person name="Heiman D."/>
            <person name="Howarth C."/>
            <person name="Larson L."/>
            <person name="Lui A."/>
            <person name="MacDonald P.J.P."/>
            <person name="Mehta T."/>
            <person name="Montmayeur A."/>
            <person name="Murphy C."/>
            <person name="Neiman D."/>
            <person name="Pearson M."/>
            <person name="Priest M."/>
            <person name="Roberts A."/>
            <person name="Saif S."/>
            <person name="Shea T."/>
            <person name="Shenoy N."/>
            <person name="Sisk P."/>
            <person name="Stolte C."/>
            <person name="Sykes S."/>
            <person name="Yandava C."/>
            <person name="Wortman J."/>
            <person name="Nusbaum C."/>
            <person name="Birren B."/>
        </authorList>
    </citation>
    <scope>NUCLEOTIDE SEQUENCE</scope>
    <source>
        <strain evidence="2">R3-111a-1</strain>
    </source>
</reference>
<name>J3PIN2_GAET3</name>
<evidence type="ECO:0000313" key="3">
    <source>
        <dbReference type="EnsemblFungi" id="EJT69093"/>
    </source>
</evidence>
<reference evidence="2" key="2">
    <citation type="submission" date="2010-07" db="EMBL/GenBank/DDBJ databases">
        <authorList>
            <consortium name="The Broad Institute Genome Sequencing Platform"/>
            <consortium name="Broad Institute Genome Sequencing Center for Infectious Disease"/>
            <person name="Ma L.-J."/>
            <person name="Dead R."/>
            <person name="Young S."/>
            <person name="Zeng Q."/>
            <person name="Koehrsen M."/>
            <person name="Alvarado L."/>
            <person name="Berlin A."/>
            <person name="Chapman S.B."/>
            <person name="Chen Z."/>
            <person name="Freedman E."/>
            <person name="Gellesch M."/>
            <person name="Goldberg J."/>
            <person name="Griggs A."/>
            <person name="Gujja S."/>
            <person name="Heilman E.R."/>
            <person name="Heiman D."/>
            <person name="Hepburn T."/>
            <person name="Howarth C."/>
            <person name="Jen D."/>
            <person name="Larson L."/>
            <person name="Mehta T."/>
            <person name="Neiman D."/>
            <person name="Pearson M."/>
            <person name="Roberts A."/>
            <person name="Saif S."/>
            <person name="Shea T."/>
            <person name="Shenoy N."/>
            <person name="Sisk P."/>
            <person name="Stolte C."/>
            <person name="Sykes S."/>
            <person name="Walk T."/>
            <person name="White J."/>
            <person name="Yandava C."/>
            <person name="Haas B."/>
            <person name="Nusbaum C."/>
            <person name="Birren B."/>
        </authorList>
    </citation>
    <scope>NUCLEOTIDE SEQUENCE</scope>
    <source>
        <strain evidence="2">R3-111a-1</strain>
    </source>
</reference>
<protein>
    <submittedName>
        <fullName evidence="2 3">Uncharacterized protein</fullName>
    </submittedName>
</protein>
<reference evidence="3" key="4">
    <citation type="journal article" date="2015" name="G3 (Bethesda)">
        <title>Genome sequences of three phytopathogenic species of the Magnaporthaceae family of fungi.</title>
        <authorList>
            <person name="Okagaki L.H."/>
            <person name="Nunes C.C."/>
            <person name="Sailsbery J."/>
            <person name="Clay B."/>
            <person name="Brown D."/>
            <person name="John T."/>
            <person name="Oh Y."/>
            <person name="Young N."/>
            <person name="Fitzgerald M."/>
            <person name="Haas B.J."/>
            <person name="Zeng Q."/>
            <person name="Young S."/>
            <person name="Adiconis X."/>
            <person name="Fan L."/>
            <person name="Levin J.Z."/>
            <person name="Mitchell T.K."/>
            <person name="Okubara P.A."/>
            <person name="Farman M.L."/>
            <person name="Kohn L.M."/>
            <person name="Birren B."/>
            <person name="Ma L.-J."/>
            <person name="Dean R.A."/>
        </authorList>
    </citation>
    <scope>NUCLEOTIDE SEQUENCE</scope>
    <source>
        <strain evidence="3">R3-111a-1</strain>
    </source>
</reference>
<feature type="region of interest" description="Disordered" evidence="1">
    <location>
        <begin position="1"/>
        <end position="114"/>
    </location>
</feature>
<dbReference type="RefSeq" id="XP_009229531.1">
    <property type="nucleotide sequence ID" value="XM_009231267.1"/>
</dbReference>
<dbReference type="HOGENOM" id="CLU_2121239_0_0_1"/>
<evidence type="ECO:0000256" key="1">
    <source>
        <dbReference type="SAM" id="MobiDB-lite"/>
    </source>
</evidence>
<keyword evidence="4" id="KW-1185">Reference proteome</keyword>
<proteinExistence type="predicted"/>
<dbReference type="AlphaFoldDB" id="J3PIN2"/>
<sequence>MKCMPTSNSQACCRPATSHPSRQHARHRRPVPSTALSPLLHRTCLATEAMAHPQTRPPRPPSRTQSQHLSPGSEMPPRQRQPSMLPPGLRRGSGRHSRRLGSVSDAGAAAPRAV</sequence>
<evidence type="ECO:0000313" key="2">
    <source>
        <dbReference type="EMBL" id="EJT69093.1"/>
    </source>
</evidence>
<evidence type="ECO:0000313" key="4">
    <source>
        <dbReference type="Proteomes" id="UP000006039"/>
    </source>
</evidence>
<gene>
    <name evidence="3" type="primary">20353819</name>
    <name evidence="2" type="ORF">GGTG_13361</name>
</gene>
<feature type="compositionally biased region" description="Basic residues" evidence="1">
    <location>
        <begin position="21"/>
        <end position="30"/>
    </location>
</feature>
<reference evidence="3" key="5">
    <citation type="submission" date="2018-04" db="UniProtKB">
        <authorList>
            <consortium name="EnsemblFungi"/>
        </authorList>
    </citation>
    <scope>IDENTIFICATION</scope>
    <source>
        <strain evidence="3">R3-111a-1</strain>
    </source>
</reference>
<feature type="compositionally biased region" description="Polar residues" evidence="1">
    <location>
        <begin position="1"/>
        <end position="11"/>
    </location>
</feature>